<feature type="transmembrane region" description="Helical" evidence="14">
    <location>
        <begin position="197"/>
        <end position="226"/>
    </location>
</feature>
<evidence type="ECO:0000256" key="2">
    <source>
        <dbReference type="ARBA" id="ARBA00004651"/>
    </source>
</evidence>
<dbReference type="STRING" id="51028.A0A0N4VE08"/>
<protein>
    <recommendedName>
        <fullName evidence="13">Sodium/hydrogen exchanger</fullName>
    </recommendedName>
</protein>
<dbReference type="EMBL" id="UXUI01009377">
    <property type="protein sequence ID" value="VDD93590.1"/>
    <property type="molecule type" value="Genomic_DNA"/>
</dbReference>
<feature type="transmembrane region" description="Helical" evidence="14">
    <location>
        <begin position="450"/>
        <end position="470"/>
    </location>
</feature>
<reference evidence="18" key="1">
    <citation type="submission" date="2017-02" db="UniProtKB">
        <authorList>
            <consortium name="WormBaseParasite"/>
        </authorList>
    </citation>
    <scope>IDENTIFICATION</scope>
</reference>
<evidence type="ECO:0000256" key="1">
    <source>
        <dbReference type="ARBA" id="ARBA00004195"/>
    </source>
</evidence>
<feature type="transmembrane region" description="Helical" evidence="14">
    <location>
        <begin position="383"/>
        <end position="404"/>
    </location>
</feature>
<keyword evidence="6 13" id="KW-0812">Transmembrane</keyword>
<accession>A0A0N4VE08</accession>
<keyword evidence="4 13" id="KW-0813">Transport</keyword>
<feature type="transmembrane region" description="Helical" evidence="14">
    <location>
        <begin position="476"/>
        <end position="500"/>
    </location>
</feature>
<keyword evidence="11 14" id="KW-0472">Membrane</keyword>
<evidence type="ECO:0000256" key="14">
    <source>
        <dbReference type="SAM" id="Phobius"/>
    </source>
</evidence>
<dbReference type="PRINTS" id="PR01088">
    <property type="entry name" value="NAHEXCHNGR6"/>
</dbReference>
<dbReference type="OrthoDB" id="196264at2759"/>
<evidence type="ECO:0000256" key="12">
    <source>
        <dbReference type="ARBA" id="ARBA00023201"/>
    </source>
</evidence>
<dbReference type="AlphaFoldDB" id="A0A0N4VE08"/>
<feature type="transmembrane region" description="Helical" evidence="14">
    <location>
        <begin position="9"/>
        <end position="29"/>
    </location>
</feature>
<keyword evidence="12 13" id="KW-0739">Sodium transport</keyword>
<evidence type="ECO:0000256" key="5">
    <source>
        <dbReference type="ARBA" id="ARBA00022475"/>
    </source>
</evidence>
<dbReference type="GO" id="GO:0098719">
    <property type="term" value="P:sodium ion import across plasma membrane"/>
    <property type="evidence" value="ECO:0007669"/>
    <property type="project" value="TreeGrafter"/>
</dbReference>
<dbReference type="InterPro" id="IPR018422">
    <property type="entry name" value="Cation/H_exchanger_CPA1"/>
</dbReference>
<keyword evidence="9" id="KW-0915">Sodium</keyword>
<evidence type="ECO:0000256" key="6">
    <source>
        <dbReference type="ARBA" id="ARBA00022692"/>
    </source>
</evidence>
<dbReference type="WBParaSite" id="EVEC_0000888901-mRNA-1">
    <property type="protein sequence ID" value="EVEC_0000888901-mRNA-1"/>
    <property type="gene ID" value="EVEC_0000888901"/>
</dbReference>
<evidence type="ECO:0000313" key="18">
    <source>
        <dbReference type="WBParaSite" id="EVEC_0000888901-mRNA-1"/>
    </source>
</evidence>
<name>A0A0N4VE08_ENTVE</name>
<dbReference type="GO" id="GO:0005886">
    <property type="term" value="C:plasma membrane"/>
    <property type="evidence" value="ECO:0007669"/>
    <property type="project" value="UniProtKB-SubCell"/>
</dbReference>
<evidence type="ECO:0000256" key="7">
    <source>
        <dbReference type="ARBA" id="ARBA00022753"/>
    </source>
</evidence>
<keyword evidence="7" id="KW-0967">Endosome</keyword>
<evidence type="ECO:0000259" key="15">
    <source>
        <dbReference type="Pfam" id="PF00999"/>
    </source>
</evidence>
<dbReference type="NCBIfam" id="TIGR00840">
    <property type="entry name" value="b_cpa1"/>
    <property type="match status" value="1"/>
</dbReference>
<feature type="transmembrane region" description="Helical" evidence="14">
    <location>
        <begin position="76"/>
        <end position="96"/>
    </location>
</feature>
<dbReference type="GO" id="GO:0055038">
    <property type="term" value="C:recycling endosome membrane"/>
    <property type="evidence" value="ECO:0007669"/>
    <property type="project" value="UniProtKB-SubCell"/>
</dbReference>
<dbReference type="PANTHER" id="PTHR10110:SF187">
    <property type="entry name" value="SODIUM_HYDROGEN EXCHANGER"/>
    <property type="match status" value="1"/>
</dbReference>
<gene>
    <name evidence="16" type="ORF">EVEC_LOCUS8341</name>
</gene>
<evidence type="ECO:0000256" key="3">
    <source>
        <dbReference type="ARBA" id="ARBA00007367"/>
    </source>
</evidence>
<reference evidence="16 17" key="2">
    <citation type="submission" date="2018-10" db="EMBL/GenBank/DDBJ databases">
        <authorList>
            <consortium name="Pathogen Informatics"/>
        </authorList>
    </citation>
    <scope>NUCLEOTIDE SEQUENCE [LARGE SCALE GENOMIC DNA]</scope>
</reference>
<dbReference type="PRINTS" id="PR01084">
    <property type="entry name" value="NAHEXCHNGR"/>
</dbReference>
<dbReference type="Proteomes" id="UP000274131">
    <property type="component" value="Unassembled WGS sequence"/>
</dbReference>
<keyword evidence="17" id="KW-1185">Reference proteome</keyword>
<dbReference type="PANTHER" id="PTHR10110">
    <property type="entry name" value="SODIUM/HYDROGEN EXCHANGER"/>
    <property type="match status" value="1"/>
</dbReference>
<evidence type="ECO:0000256" key="8">
    <source>
        <dbReference type="ARBA" id="ARBA00022989"/>
    </source>
</evidence>
<organism evidence="18">
    <name type="scientific">Enterobius vermicularis</name>
    <name type="common">Human pinworm</name>
    <dbReference type="NCBI Taxonomy" id="51028"/>
    <lineage>
        <taxon>Eukaryota</taxon>
        <taxon>Metazoa</taxon>
        <taxon>Ecdysozoa</taxon>
        <taxon>Nematoda</taxon>
        <taxon>Chromadorea</taxon>
        <taxon>Rhabditida</taxon>
        <taxon>Spirurina</taxon>
        <taxon>Oxyuridomorpha</taxon>
        <taxon>Oxyuroidea</taxon>
        <taxon>Oxyuridae</taxon>
        <taxon>Enterobius</taxon>
    </lineage>
</organism>
<dbReference type="InterPro" id="IPR002090">
    <property type="entry name" value="NHE-6/7/9"/>
</dbReference>
<keyword evidence="5" id="KW-1003">Cell membrane</keyword>
<dbReference type="GO" id="GO:0015385">
    <property type="term" value="F:sodium:proton antiporter activity"/>
    <property type="evidence" value="ECO:0007669"/>
    <property type="project" value="InterPro"/>
</dbReference>
<dbReference type="GO" id="GO:0015386">
    <property type="term" value="F:potassium:proton antiporter activity"/>
    <property type="evidence" value="ECO:0007669"/>
    <property type="project" value="TreeGrafter"/>
</dbReference>
<feature type="transmembrane region" description="Helical" evidence="14">
    <location>
        <begin position="232"/>
        <end position="251"/>
    </location>
</feature>
<keyword evidence="13" id="KW-0050">Antiport</keyword>
<evidence type="ECO:0000256" key="9">
    <source>
        <dbReference type="ARBA" id="ARBA00023053"/>
    </source>
</evidence>
<dbReference type="Gene3D" id="6.10.140.1330">
    <property type="match status" value="1"/>
</dbReference>
<proteinExistence type="inferred from homology"/>
<dbReference type="InterPro" id="IPR004709">
    <property type="entry name" value="NaH_exchanger"/>
</dbReference>
<feature type="transmembrane region" description="Helical" evidence="14">
    <location>
        <begin position="260"/>
        <end position="282"/>
    </location>
</feature>
<evidence type="ECO:0000256" key="4">
    <source>
        <dbReference type="ARBA" id="ARBA00022448"/>
    </source>
</evidence>
<feature type="transmembrane region" description="Helical" evidence="14">
    <location>
        <begin position="49"/>
        <end position="69"/>
    </location>
</feature>
<evidence type="ECO:0000256" key="10">
    <source>
        <dbReference type="ARBA" id="ARBA00023065"/>
    </source>
</evidence>
<dbReference type="Pfam" id="PF00999">
    <property type="entry name" value="Na_H_Exchanger"/>
    <property type="match status" value="1"/>
</dbReference>
<comment type="subcellular location">
    <subcellularLocation>
        <location evidence="2">Cell membrane</location>
        <topology evidence="2">Multi-pass membrane protein</topology>
    </subcellularLocation>
    <subcellularLocation>
        <location evidence="1">Recycling endosome membrane</location>
        <topology evidence="1">Multi-pass membrane protein</topology>
    </subcellularLocation>
</comment>
<feature type="transmembrane region" description="Helical" evidence="14">
    <location>
        <begin position="410"/>
        <end position="429"/>
    </location>
</feature>
<evidence type="ECO:0000313" key="17">
    <source>
        <dbReference type="Proteomes" id="UP000274131"/>
    </source>
</evidence>
<keyword evidence="10 13" id="KW-0406">Ion transport</keyword>
<dbReference type="InterPro" id="IPR006153">
    <property type="entry name" value="Cation/H_exchanger_TM"/>
</dbReference>
<evidence type="ECO:0000313" key="16">
    <source>
        <dbReference type="EMBL" id="VDD93590.1"/>
    </source>
</evidence>
<keyword evidence="8 14" id="KW-1133">Transmembrane helix</keyword>
<evidence type="ECO:0000256" key="11">
    <source>
        <dbReference type="ARBA" id="ARBA00023136"/>
    </source>
</evidence>
<evidence type="ECO:0000256" key="13">
    <source>
        <dbReference type="RuleBase" id="RU003722"/>
    </source>
</evidence>
<comment type="similarity">
    <text evidence="3 13">Belongs to the monovalent cation:proton antiporter 1 (CPA1) transporter (TC 2.A.36) family.</text>
</comment>
<feature type="domain" description="Cation/H+ exchanger transmembrane" evidence="15">
    <location>
        <begin position="63"/>
        <end position="501"/>
    </location>
</feature>
<dbReference type="GO" id="GO:0051453">
    <property type="term" value="P:regulation of intracellular pH"/>
    <property type="evidence" value="ECO:0007669"/>
    <property type="project" value="TreeGrafter"/>
</dbReference>
<sequence>MISSSGAKFFLFFTSVTVFIATNASFLYASGRIEPAAEKRAQNIHRVDTLILMIYVALLVLIVLTSWFFKKHRFLFIHETGLTLCYGLLIGLLLRYTNVGVIKSSSVEVIPKDHTHLKEPPDYLRLEVTPDPSQNVQFHYELIEGFFGDKAQQEERQMEQKTVFSPEIFFNILLPPIIFNAGYSLKKRHFFRNIGSILTFVFIGTTISSLGIGVMMYIFCSVFSLHFSFKELFFFGSILSATDPVTVLAVFQEMRVEADLFALVFGESVLNDAVAIVLSSSIDSFTAKGDFDLAALVASTLRSLFLGATIGCSNALLIKMTSINEYPLLESALFILLSYLSFLLAEFAELTGIVAALFCAICQAHYTYNNLSEESQSRTKQFFEVISFLSESFVFCCIGVSLFVSYKEKWSVIFIFTLSMVASRALFIYPLSALLNLKRSPIIPTSYQHMLLFSGLRGAMAFALASRNTATDNRQIMATTTAVIVIFTVFFNGSLTSWVVDKLQIKHGDEASNVNLEPLQASESAVTPNKTGAGLNPWDKSFLPRKWYNFDAVFMKPFLTHATPSLMETLPGLCLPLAKIFTSQRQRSTVHC</sequence>